<feature type="compositionally biased region" description="Low complexity" evidence="1">
    <location>
        <begin position="37"/>
        <end position="47"/>
    </location>
</feature>
<organism evidence="2 3">
    <name type="scientific">Natrinema hispanicum</name>
    <dbReference type="NCBI Taxonomy" id="392421"/>
    <lineage>
        <taxon>Archaea</taxon>
        <taxon>Methanobacteriati</taxon>
        <taxon>Methanobacteriota</taxon>
        <taxon>Stenosarchaea group</taxon>
        <taxon>Halobacteria</taxon>
        <taxon>Halobacteriales</taxon>
        <taxon>Natrialbaceae</taxon>
        <taxon>Natrinema</taxon>
    </lineage>
</organism>
<proteinExistence type="predicted"/>
<reference evidence="2 3" key="1">
    <citation type="submission" date="2019-02" db="EMBL/GenBank/DDBJ databases">
        <title>Genomic Encyclopedia of Archaeal and Bacterial Type Strains, Phase II (KMG-II): from individual species to whole genera.</title>
        <authorList>
            <person name="Goeker M."/>
        </authorList>
    </citation>
    <scope>NUCLEOTIDE SEQUENCE [LARGE SCALE GENOMIC DNA]</scope>
    <source>
        <strain evidence="2 3">DSM 18328</strain>
    </source>
</reference>
<dbReference type="Proteomes" id="UP000291097">
    <property type="component" value="Unassembled WGS sequence"/>
</dbReference>
<gene>
    <name evidence="2" type="ORF">BDK88_2838</name>
</gene>
<evidence type="ECO:0000256" key="1">
    <source>
        <dbReference type="SAM" id="MobiDB-lite"/>
    </source>
</evidence>
<protein>
    <submittedName>
        <fullName evidence="2">Uncharacterized protein</fullName>
    </submittedName>
</protein>
<evidence type="ECO:0000313" key="3">
    <source>
        <dbReference type="Proteomes" id="UP000291097"/>
    </source>
</evidence>
<feature type="region of interest" description="Disordered" evidence="1">
    <location>
        <begin position="37"/>
        <end position="62"/>
    </location>
</feature>
<dbReference type="AlphaFoldDB" id="A0A482Y9R4"/>
<accession>A0A482Y9R4</accession>
<dbReference type="EMBL" id="SHMP01000005">
    <property type="protein sequence ID" value="RZV08764.1"/>
    <property type="molecule type" value="Genomic_DNA"/>
</dbReference>
<comment type="caution">
    <text evidence="2">The sequence shown here is derived from an EMBL/GenBank/DDBJ whole genome shotgun (WGS) entry which is preliminary data.</text>
</comment>
<sequence length="181" mass="19567">MTSRPHDPPTDESTSKPARRTVLGALGAVSSFLMSGSVTASSSGNRSSGHHRQNATTTVTQRQEVHVEQSQTVQINDQRGCAECTTATGKTHQLGTIVIYNRSHCQRKVTVGVTGKIALEGEELKDETISMQAPPKTECRAGFVGSLTRLDAEAGDLDIQIMQRSEHAADYCPGKNRVFRD</sequence>
<evidence type="ECO:0000313" key="2">
    <source>
        <dbReference type="EMBL" id="RZV08764.1"/>
    </source>
</evidence>
<name>A0A482Y9R4_9EURY</name>